<organism evidence="1 2">
    <name type="scientific">Albugo candida</name>
    <dbReference type="NCBI Taxonomy" id="65357"/>
    <lineage>
        <taxon>Eukaryota</taxon>
        <taxon>Sar</taxon>
        <taxon>Stramenopiles</taxon>
        <taxon>Oomycota</taxon>
        <taxon>Peronosporomycetes</taxon>
        <taxon>Albuginales</taxon>
        <taxon>Albuginaceae</taxon>
        <taxon>Albugo</taxon>
    </lineage>
</organism>
<dbReference type="AlphaFoldDB" id="A0A024FWI0"/>
<proteinExistence type="predicted"/>
<accession>A0A024FWI0</accession>
<gene>
    <name evidence="1" type="ORF">BN9_121750</name>
</gene>
<sequence length="172" mass="20204">MSKIQQTFDCQSDQVRIFVPTSKSSTVYRVPKENWHRRLRFGVAFNFWKSSLLFRLYFGLNFFELLARLYNRMSGTHAAPRTPQKHATNYSVIPFRAAFCSVTRKVRFGKNSFVLEKAPFGSTKMAKYRVYTGSYTCDAWKPFRLVMEDLWFQLVAVAIHLILRDGNCRLFD</sequence>
<name>A0A024FWI0_9STRA</name>
<reference evidence="1 2" key="1">
    <citation type="submission" date="2012-05" db="EMBL/GenBank/DDBJ databases">
        <title>Recombination and specialization in a pathogen metapopulation.</title>
        <authorList>
            <person name="Gardiner A."/>
            <person name="Kemen E."/>
            <person name="Schultz-Larsen T."/>
            <person name="MacLean D."/>
            <person name="Van Oosterhout C."/>
            <person name="Jones J.D.G."/>
        </authorList>
    </citation>
    <scope>NUCLEOTIDE SEQUENCE [LARGE SCALE GENOMIC DNA]</scope>
    <source>
        <strain evidence="1 2">Ac Nc2</strain>
    </source>
</reference>
<dbReference type="InParanoid" id="A0A024FWI0"/>
<keyword evidence="2" id="KW-1185">Reference proteome</keyword>
<evidence type="ECO:0000313" key="2">
    <source>
        <dbReference type="Proteomes" id="UP000053237"/>
    </source>
</evidence>
<dbReference type="EMBL" id="CAIX01000497">
    <property type="protein sequence ID" value="CCI10984.1"/>
    <property type="molecule type" value="Genomic_DNA"/>
</dbReference>
<evidence type="ECO:0000313" key="1">
    <source>
        <dbReference type="EMBL" id="CCI10984.1"/>
    </source>
</evidence>
<comment type="caution">
    <text evidence="1">The sequence shown here is derived from an EMBL/GenBank/DDBJ whole genome shotgun (WGS) entry which is preliminary data.</text>
</comment>
<protein>
    <submittedName>
        <fullName evidence="1">Uncharacterized protein</fullName>
    </submittedName>
</protein>
<dbReference type="Proteomes" id="UP000053237">
    <property type="component" value="Unassembled WGS sequence"/>
</dbReference>